<feature type="region of interest" description="Disordered" evidence="1">
    <location>
        <begin position="400"/>
        <end position="505"/>
    </location>
</feature>
<comment type="caution">
    <text evidence="3">The sequence shown here is derived from an EMBL/GenBank/DDBJ whole genome shotgun (WGS) entry which is preliminary data.</text>
</comment>
<feature type="region of interest" description="Disordered" evidence="1">
    <location>
        <begin position="629"/>
        <end position="686"/>
    </location>
</feature>
<feature type="non-terminal residue" evidence="3">
    <location>
        <position position="1"/>
    </location>
</feature>
<dbReference type="InterPro" id="IPR035441">
    <property type="entry name" value="TFIIS/LEDGF_dom_sf"/>
</dbReference>
<accession>A0A9W8MBF3</accession>
<sequence>MLVDDWVNAPAPKDRTTASTAPGVASNPSATASAASALDDMADFTTLDDITGPSTSAAMLSPTSLYGYNYIVPLQSYGAWPPSFVSSSVPLSNYSSLNGATNPTPPTSQIQGQGQQQHQSSQQQQSHYQMSQPSTSQNPGTQHSPPSQHMIIDPSLSTMPMNGPLQNQFPASSYPSQASAQQIPYSSFGHALGTYPTAYYRQTAAQGTLSPQVLHSTSAGMPPAMFYGQSPNPPPPPSSVPSSAPSSTATLSVSPSTTPDQQAALLKQQQEQQARARKEQFERSLKPLLQSSAFSGAGAVQTLVDKIDNFGLQDVEVSTRLEILTKMRDGAPNHYFRAWSENGGAMEITREWLKTAAKGDGELKDTIMPLLHIIDRLPFTVESLASSKLGKIILKLLKHPSQGAQSKKRKHGEPPTKGAASIGAGAGALPPAKKPAVGTATSTKPTSVKKETKPLATVGSTTTVKGAGTDTGFFSAPKSKPKLPSFKKAPAPPKAADGDVAQPSNVDPFQDILKTMKRKDASPAVVTPPAPAQSPLQQTQTAPMGKNGGKKKKSVTWAADSELESIRYIERAVYDDDPKDVGWISLASFLSLGLNAMWLGQGTHVNLRDLDRGEGAALHAQMFEEVIDWSEPLPLDPQNELRGSNSEEKNIQEQREQSSLGALYKSSQIPESPGEPASVLTEEETDQNVTRMMLGEENDALFWHSANAAELGNVLAAAQATQPVVQQLLETLAMNPAMQHALQQLIQQLQAAPSGPQYGQPGGYEDEQQAWGSTPNHFPTEYGHAYHDDPDHSGRAIVGDEAASLGPPFLFNEACDKAGVLFVVPVPPDIAGDAAV</sequence>
<feature type="compositionally biased region" description="Low complexity" evidence="1">
    <location>
        <begin position="108"/>
        <end position="134"/>
    </location>
</feature>
<feature type="compositionally biased region" description="Polar residues" evidence="1">
    <location>
        <begin position="135"/>
        <end position="147"/>
    </location>
</feature>
<feature type="compositionally biased region" description="Low complexity" evidence="1">
    <location>
        <begin position="240"/>
        <end position="273"/>
    </location>
</feature>
<protein>
    <recommendedName>
        <fullName evidence="2">TFIIS N-terminal domain-containing protein</fullName>
    </recommendedName>
</protein>
<evidence type="ECO:0000256" key="1">
    <source>
        <dbReference type="SAM" id="MobiDB-lite"/>
    </source>
</evidence>
<name>A0A9W8MBF3_9AGAR</name>
<dbReference type="InterPro" id="IPR017923">
    <property type="entry name" value="TFIIS_N"/>
</dbReference>
<feature type="compositionally biased region" description="Polar residues" evidence="1">
    <location>
        <begin position="155"/>
        <end position="169"/>
    </location>
</feature>
<evidence type="ECO:0000313" key="3">
    <source>
        <dbReference type="EMBL" id="KAJ2922509.1"/>
    </source>
</evidence>
<feature type="region of interest" description="Disordered" evidence="1">
    <location>
        <begin position="523"/>
        <end position="553"/>
    </location>
</feature>
<keyword evidence="4" id="KW-1185">Reference proteome</keyword>
<feature type="region of interest" description="Disordered" evidence="1">
    <location>
        <begin position="1"/>
        <end position="32"/>
    </location>
</feature>
<evidence type="ECO:0000313" key="4">
    <source>
        <dbReference type="Proteomes" id="UP001140091"/>
    </source>
</evidence>
<dbReference type="AlphaFoldDB" id="A0A9W8MBF3"/>
<proteinExistence type="predicted"/>
<evidence type="ECO:0000259" key="2">
    <source>
        <dbReference type="Pfam" id="PF08711"/>
    </source>
</evidence>
<feature type="compositionally biased region" description="Low complexity" evidence="1">
    <location>
        <begin position="417"/>
        <end position="438"/>
    </location>
</feature>
<reference evidence="3" key="1">
    <citation type="submission" date="2022-06" db="EMBL/GenBank/DDBJ databases">
        <title>Genome Sequence of Candolleomyces eurysporus.</title>
        <authorList>
            <person name="Buettner E."/>
        </authorList>
    </citation>
    <scope>NUCLEOTIDE SEQUENCE</scope>
    <source>
        <strain evidence="3">VTCC 930004</strain>
    </source>
</reference>
<dbReference type="Gene3D" id="1.20.930.10">
    <property type="entry name" value="Conserved domain common to transcription factors TFIIS, elongin A, CRSP70"/>
    <property type="match status" value="1"/>
</dbReference>
<dbReference type="EMBL" id="JANBPK010001487">
    <property type="protein sequence ID" value="KAJ2922509.1"/>
    <property type="molecule type" value="Genomic_DNA"/>
</dbReference>
<feature type="domain" description="TFIIS N-terminal" evidence="2">
    <location>
        <begin position="370"/>
        <end position="401"/>
    </location>
</feature>
<feature type="compositionally biased region" description="Basic and acidic residues" evidence="1">
    <location>
        <begin position="645"/>
        <end position="656"/>
    </location>
</feature>
<gene>
    <name evidence="3" type="ORF">H1R20_g14586</name>
</gene>
<feature type="region of interest" description="Disordered" evidence="1">
    <location>
        <begin position="96"/>
        <end position="176"/>
    </location>
</feature>
<dbReference type="SUPFAM" id="SSF47676">
    <property type="entry name" value="Conserved domain common to transcription factors TFIIS, elongin A, CRSP70"/>
    <property type="match status" value="1"/>
</dbReference>
<dbReference type="OrthoDB" id="6159439at2759"/>
<dbReference type="Proteomes" id="UP001140091">
    <property type="component" value="Unassembled WGS sequence"/>
</dbReference>
<organism evidence="3 4">
    <name type="scientific">Candolleomyces eurysporus</name>
    <dbReference type="NCBI Taxonomy" id="2828524"/>
    <lineage>
        <taxon>Eukaryota</taxon>
        <taxon>Fungi</taxon>
        <taxon>Dikarya</taxon>
        <taxon>Basidiomycota</taxon>
        <taxon>Agaricomycotina</taxon>
        <taxon>Agaricomycetes</taxon>
        <taxon>Agaricomycetidae</taxon>
        <taxon>Agaricales</taxon>
        <taxon>Agaricineae</taxon>
        <taxon>Psathyrellaceae</taxon>
        <taxon>Candolleomyces</taxon>
    </lineage>
</organism>
<dbReference type="Pfam" id="PF08711">
    <property type="entry name" value="Med26"/>
    <property type="match status" value="1"/>
</dbReference>
<feature type="region of interest" description="Disordered" evidence="1">
    <location>
        <begin position="753"/>
        <end position="795"/>
    </location>
</feature>
<feature type="compositionally biased region" description="Polar residues" evidence="1">
    <location>
        <begin position="657"/>
        <end position="670"/>
    </location>
</feature>
<feature type="compositionally biased region" description="Basic and acidic residues" evidence="1">
    <location>
        <begin position="784"/>
        <end position="794"/>
    </location>
</feature>
<feature type="region of interest" description="Disordered" evidence="1">
    <location>
        <begin position="213"/>
        <end position="281"/>
    </location>
</feature>
<feature type="compositionally biased region" description="Low complexity" evidence="1">
    <location>
        <begin position="473"/>
        <end position="489"/>
    </location>
</feature>